<feature type="compositionally biased region" description="Gly residues" evidence="1">
    <location>
        <begin position="241"/>
        <end position="256"/>
    </location>
</feature>
<organism evidence="3 4">
    <name type="scientific">Yaniella flava</name>
    <dbReference type="NCBI Taxonomy" id="287930"/>
    <lineage>
        <taxon>Bacteria</taxon>
        <taxon>Bacillati</taxon>
        <taxon>Actinomycetota</taxon>
        <taxon>Actinomycetes</taxon>
        <taxon>Micrococcales</taxon>
        <taxon>Micrococcaceae</taxon>
        <taxon>Yaniella</taxon>
    </lineage>
</organism>
<proteinExistence type="predicted"/>
<evidence type="ECO:0000256" key="1">
    <source>
        <dbReference type="SAM" id="MobiDB-lite"/>
    </source>
</evidence>
<feature type="region of interest" description="Disordered" evidence="1">
    <location>
        <begin position="204"/>
        <end position="265"/>
    </location>
</feature>
<gene>
    <name evidence="3" type="ORF">GCM10009720_02330</name>
</gene>
<reference evidence="3 4" key="1">
    <citation type="journal article" date="2019" name="Int. J. Syst. Evol. Microbiol.">
        <title>The Global Catalogue of Microorganisms (GCM) 10K type strain sequencing project: providing services to taxonomists for standard genome sequencing and annotation.</title>
        <authorList>
            <consortium name="The Broad Institute Genomics Platform"/>
            <consortium name="The Broad Institute Genome Sequencing Center for Infectious Disease"/>
            <person name="Wu L."/>
            <person name="Ma J."/>
        </authorList>
    </citation>
    <scope>NUCLEOTIDE SEQUENCE [LARGE SCALE GENOMIC DNA]</scope>
    <source>
        <strain evidence="3 4">JCM 13595</strain>
    </source>
</reference>
<evidence type="ECO:0000256" key="2">
    <source>
        <dbReference type="SAM" id="Phobius"/>
    </source>
</evidence>
<evidence type="ECO:0000313" key="3">
    <source>
        <dbReference type="EMBL" id="GAA2026221.1"/>
    </source>
</evidence>
<feature type="region of interest" description="Disordered" evidence="1">
    <location>
        <begin position="1"/>
        <end position="40"/>
    </location>
</feature>
<dbReference type="RefSeq" id="WP_343955766.1">
    <property type="nucleotide sequence ID" value="NZ_BAAAMN010000005.1"/>
</dbReference>
<feature type="transmembrane region" description="Helical" evidence="2">
    <location>
        <begin position="173"/>
        <end position="199"/>
    </location>
</feature>
<accession>A0ABN2U0L1</accession>
<name>A0ABN2U0L1_9MICC</name>
<protein>
    <submittedName>
        <fullName evidence="3">Uncharacterized protein</fullName>
    </submittedName>
</protein>
<keyword evidence="2" id="KW-0812">Transmembrane</keyword>
<evidence type="ECO:0000313" key="4">
    <source>
        <dbReference type="Proteomes" id="UP001501461"/>
    </source>
</evidence>
<sequence length="265" mass="27620">MSYPQSPQGPSQPHGYSGPPGPDSSLPPAAPQGKLRKKRRRGTGLLTAGLITLGVSIIGGIIALIMFGGSTMTSIEDFSESAYDVTEPAVVDGLGDNQWYLYQDPNAISQASCEVTDQQGNDVTNGSAQMNITNSEYDLSSVQSFESTADGVYEIQCSSYPVVLGGAVPLGGIFGVLGTVLVAGFLFVVGAVLTIIGLVMRSNSKKNDMPPMNPPYGAAPQPGYGYSQQQQPYYGQQSPQYGGGQQPPQYGGGPAGGYPPNQSPN</sequence>
<keyword evidence="4" id="KW-1185">Reference proteome</keyword>
<dbReference type="Proteomes" id="UP001501461">
    <property type="component" value="Unassembled WGS sequence"/>
</dbReference>
<comment type="caution">
    <text evidence="3">The sequence shown here is derived from an EMBL/GenBank/DDBJ whole genome shotgun (WGS) entry which is preliminary data.</text>
</comment>
<dbReference type="EMBL" id="BAAAMN010000005">
    <property type="protein sequence ID" value="GAA2026221.1"/>
    <property type="molecule type" value="Genomic_DNA"/>
</dbReference>
<keyword evidence="2" id="KW-0472">Membrane</keyword>
<feature type="transmembrane region" description="Helical" evidence="2">
    <location>
        <begin position="44"/>
        <end position="67"/>
    </location>
</feature>
<feature type="compositionally biased region" description="Low complexity" evidence="1">
    <location>
        <begin position="215"/>
        <end position="240"/>
    </location>
</feature>
<keyword evidence="2" id="KW-1133">Transmembrane helix</keyword>
<feature type="compositionally biased region" description="Low complexity" evidence="1">
    <location>
        <begin position="1"/>
        <end position="33"/>
    </location>
</feature>